<dbReference type="EMBL" id="CP031769">
    <property type="protein sequence ID" value="AXR07442.1"/>
    <property type="molecule type" value="Genomic_DNA"/>
</dbReference>
<sequence length="179" mass="18807">MKRLSGITLLISLLTTAAAFGNSSNFSTGPVFSEFGAHAPVPEVSIAPTHMFKVAFDVATSAKPGQANEGFDSLARFINMHVANGSKLDNIQLALVVHGTATLDVIKHSAYKQKKGSENPSQALVSALLKHNVKVVVCGQSSAANNVTPAMLIEGVEMDLSAMTAHARLSEQGFSVNPF</sequence>
<feature type="signal peptide" evidence="1">
    <location>
        <begin position="1"/>
        <end position="19"/>
    </location>
</feature>
<dbReference type="Gene3D" id="3.40.1260.10">
    <property type="entry name" value="DsrEFH-like"/>
    <property type="match status" value="1"/>
</dbReference>
<dbReference type="AlphaFoldDB" id="A0A346NPI5"/>
<evidence type="ECO:0000313" key="2">
    <source>
        <dbReference type="EMBL" id="AXR07442.1"/>
    </source>
</evidence>
<dbReference type="Proteomes" id="UP000262073">
    <property type="component" value="Chromosome"/>
</dbReference>
<keyword evidence="3" id="KW-1185">Reference proteome</keyword>
<evidence type="ECO:0000256" key="1">
    <source>
        <dbReference type="SAM" id="SignalP"/>
    </source>
</evidence>
<feature type="chain" id="PRO_5016691753" evidence="1">
    <location>
        <begin position="20"/>
        <end position="179"/>
    </location>
</feature>
<reference evidence="2 3" key="1">
    <citation type="submission" date="2018-08" db="EMBL/GenBank/DDBJ databases">
        <title>Salinimonas sediminis sp. nov., a piezophilic bacterium isolated from a deep-sea sediment sample from the New Britain Trench.</title>
        <authorList>
            <person name="Cao J."/>
        </authorList>
    </citation>
    <scope>NUCLEOTIDE SEQUENCE [LARGE SCALE GENOMIC DNA]</scope>
    <source>
        <strain evidence="2 3">N102</strain>
    </source>
</reference>
<proteinExistence type="predicted"/>
<dbReference type="OrthoDB" id="7206705at2"/>
<dbReference type="Pfam" id="PF02635">
    <property type="entry name" value="DsrE"/>
    <property type="match status" value="1"/>
</dbReference>
<dbReference type="RefSeq" id="WP_117317590.1">
    <property type="nucleotide sequence ID" value="NZ_CP031769.1"/>
</dbReference>
<dbReference type="KEGG" id="salm:D0Y50_14430"/>
<dbReference type="InterPro" id="IPR027396">
    <property type="entry name" value="DsrEFH-like"/>
</dbReference>
<organism evidence="2 3">
    <name type="scientific">Salinimonas sediminis</name>
    <dbReference type="NCBI Taxonomy" id="2303538"/>
    <lineage>
        <taxon>Bacteria</taxon>
        <taxon>Pseudomonadati</taxon>
        <taxon>Pseudomonadota</taxon>
        <taxon>Gammaproteobacteria</taxon>
        <taxon>Alteromonadales</taxon>
        <taxon>Alteromonadaceae</taxon>
        <taxon>Alteromonas/Salinimonas group</taxon>
        <taxon>Salinimonas</taxon>
    </lineage>
</organism>
<protein>
    <submittedName>
        <fullName evidence="2">Uncharacterized protein</fullName>
    </submittedName>
</protein>
<name>A0A346NPI5_9ALTE</name>
<gene>
    <name evidence="2" type="ORF">D0Y50_14430</name>
</gene>
<dbReference type="PANTHER" id="PTHR37691">
    <property type="entry name" value="BLR3518 PROTEIN"/>
    <property type="match status" value="1"/>
</dbReference>
<evidence type="ECO:0000313" key="3">
    <source>
        <dbReference type="Proteomes" id="UP000262073"/>
    </source>
</evidence>
<accession>A0A346NPI5</accession>
<dbReference type="PANTHER" id="PTHR37691:SF1">
    <property type="entry name" value="BLR3518 PROTEIN"/>
    <property type="match status" value="1"/>
</dbReference>
<dbReference type="InterPro" id="IPR003787">
    <property type="entry name" value="Sulphur_relay_DsrE/F-like"/>
</dbReference>
<dbReference type="SUPFAM" id="SSF75169">
    <property type="entry name" value="DsrEFH-like"/>
    <property type="match status" value="1"/>
</dbReference>
<keyword evidence="1" id="KW-0732">Signal</keyword>